<feature type="region of interest" description="Disordered" evidence="4">
    <location>
        <begin position="196"/>
        <end position="268"/>
    </location>
</feature>
<feature type="compositionally biased region" description="Low complexity" evidence="4">
    <location>
        <begin position="348"/>
        <end position="358"/>
    </location>
</feature>
<feature type="domain" description="RRM" evidence="5">
    <location>
        <begin position="1"/>
        <end position="60"/>
    </location>
</feature>
<gene>
    <name evidence="6" type="ORF">GPECTOR_21g715</name>
</gene>
<dbReference type="Pfam" id="PF00076">
    <property type="entry name" value="RRM_1"/>
    <property type="match status" value="1"/>
</dbReference>
<reference evidence="7" key="1">
    <citation type="journal article" date="2016" name="Nat. Commun.">
        <title>The Gonium pectorale genome demonstrates co-option of cell cycle regulation during the evolution of multicellularity.</title>
        <authorList>
            <person name="Hanschen E.R."/>
            <person name="Marriage T.N."/>
            <person name="Ferris P.J."/>
            <person name="Hamaji T."/>
            <person name="Toyoda A."/>
            <person name="Fujiyama A."/>
            <person name="Neme R."/>
            <person name="Noguchi H."/>
            <person name="Minakuchi Y."/>
            <person name="Suzuki M."/>
            <person name="Kawai-Toyooka H."/>
            <person name="Smith D.R."/>
            <person name="Sparks H."/>
            <person name="Anderson J."/>
            <person name="Bakaric R."/>
            <person name="Luria V."/>
            <person name="Karger A."/>
            <person name="Kirschner M.W."/>
            <person name="Durand P.M."/>
            <person name="Michod R.E."/>
            <person name="Nozaki H."/>
            <person name="Olson B.J."/>
        </authorList>
    </citation>
    <scope>NUCLEOTIDE SEQUENCE [LARGE SCALE GENOMIC DNA]</scope>
    <source>
        <strain evidence="7">NIES-2863</strain>
    </source>
</reference>
<keyword evidence="7" id="KW-1185">Reference proteome</keyword>
<dbReference type="SUPFAM" id="SSF54928">
    <property type="entry name" value="RNA-binding domain, RBD"/>
    <property type="match status" value="1"/>
</dbReference>
<dbReference type="AlphaFoldDB" id="A0A150GI81"/>
<feature type="compositionally biased region" description="Low complexity" evidence="4">
    <location>
        <begin position="235"/>
        <end position="248"/>
    </location>
</feature>
<evidence type="ECO:0000313" key="7">
    <source>
        <dbReference type="Proteomes" id="UP000075714"/>
    </source>
</evidence>
<protein>
    <recommendedName>
        <fullName evidence="5">RRM domain-containing protein</fullName>
    </recommendedName>
</protein>
<dbReference type="PROSITE" id="PS50102">
    <property type="entry name" value="RRM"/>
    <property type="match status" value="1"/>
</dbReference>
<dbReference type="GO" id="GO:0031124">
    <property type="term" value="P:mRNA 3'-end processing"/>
    <property type="evidence" value="ECO:0007669"/>
    <property type="project" value="InterPro"/>
</dbReference>
<name>A0A150GI81_GONPE</name>
<sequence length="402" mass="41243">MFSQAGPIKSLRMVTDKDTGKPKGYGFCEFHDVQTAQSAVRNLNKYEINGRMLRVDFADEHSADTRGKRDKEPRGGPRAAEQSVVPGPPPGTRPIGREAASAAASAMNGLLGNAAFTGPSQDKISTVIAGMTPMQLFEILSQMRTLCQQNHAAARSILVSNPQLTKALFQAQVLLGMVKGSAPPPSTMASVLAQQPPMAAPQQPVGPPAGQQQQQMGAPPPHGGAPGQPPPGMQPPQYAVAPGPAGPYGAPPAGAPQQPPQAVALVGGMPGPMLIDPATGLPYTAPPGAVIVPTGQPGPAQPPILQAPPPQPQPQPQQLPPPQPMQMQPPAPEPSPAGPPGGAGGGPPASVQLPPNLAPQQAQVLQQVLSLTPAQIDALPPAQRQQVLLVRQQLGLGGLQAQ</sequence>
<comment type="subcellular location">
    <subcellularLocation>
        <location evidence="1">Nucleus</location>
    </subcellularLocation>
</comment>
<feature type="compositionally biased region" description="Pro residues" evidence="4">
    <location>
        <begin position="299"/>
        <end position="339"/>
    </location>
</feature>
<dbReference type="Gene3D" id="3.30.70.330">
    <property type="match status" value="1"/>
</dbReference>
<dbReference type="Gene3D" id="1.25.40.630">
    <property type="match status" value="1"/>
</dbReference>
<feature type="region of interest" description="Disordered" evidence="4">
    <location>
        <begin position="286"/>
        <end position="358"/>
    </location>
</feature>
<dbReference type="GO" id="GO:0005847">
    <property type="term" value="C:mRNA cleavage and polyadenylation specificity factor complex"/>
    <property type="evidence" value="ECO:0007669"/>
    <property type="project" value="TreeGrafter"/>
</dbReference>
<dbReference type="OrthoDB" id="272703at2759"/>
<dbReference type="Proteomes" id="UP000075714">
    <property type="component" value="Unassembled WGS sequence"/>
</dbReference>
<dbReference type="InterPro" id="IPR025742">
    <property type="entry name" value="CSTF2_hinge"/>
</dbReference>
<dbReference type="SMART" id="SM00360">
    <property type="entry name" value="RRM"/>
    <property type="match status" value="1"/>
</dbReference>
<dbReference type="InterPro" id="IPR000504">
    <property type="entry name" value="RRM_dom"/>
</dbReference>
<dbReference type="Pfam" id="PF14304">
    <property type="entry name" value="CSTF_C"/>
    <property type="match status" value="1"/>
</dbReference>
<dbReference type="STRING" id="33097.A0A150GI81"/>
<dbReference type="InterPro" id="IPR012677">
    <property type="entry name" value="Nucleotide-bd_a/b_plait_sf"/>
</dbReference>
<evidence type="ECO:0000313" key="6">
    <source>
        <dbReference type="EMBL" id="KXZ49489.1"/>
    </source>
</evidence>
<feature type="compositionally biased region" description="Pro residues" evidence="4">
    <location>
        <begin position="249"/>
        <end position="259"/>
    </location>
</feature>
<dbReference type="PANTHER" id="PTHR45735:SF2">
    <property type="entry name" value="CLEAVAGE STIMULATION FACTOR SUBUNIT 2"/>
    <property type="match status" value="1"/>
</dbReference>
<keyword evidence="3" id="KW-0694">RNA-binding</keyword>
<evidence type="ECO:0000259" key="5">
    <source>
        <dbReference type="PROSITE" id="PS50102"/>
    </source>
</evidence>
<feature type="region of interest" description="Disordered" evidence="4">
    <location>
        <begin position="59"/>
        <end position="94"/>
    </location>
</feature>
<accession>A0A150GI81</accession>
<dbReference type="EMBL" id="LSYV01000022">
    <property type="protein sequence ID" value="KXZ49489.1"/>
    <property type="molecule type" value="Genomic_DNA"/>
</dbReference>
<feature type="compositionally biased region" description="Basic and acidic residues" evidence="4">
    <location>
        <begin position="59"/>
        <end position="75"/>
    </location>
</feature>
<dbReference type="Pfam" id="PF14327">
    <property type="entry name" value="CSTF2_hinge"/>
    <property type="match status" value="1"/>
</dbReference>
<dbReference type="PANTHER" id="PTHR45735">
    <property type="entry name" value="CLEAVAGE STIMULATION FACTOR SUBUNIT 2"/>
    <property type="match status" value="1"/>
</dbReference>
<evidence type="ECO:0000256" key="1">
    <source>
        <dbReference type="ARBA" id="ARBA00004123"/>
    </source>
</evidence>
<dbReference type="InterPro" id="IPR035979">
    <property type="entry name" value="RBD_domain_sf"/>
</dbReference>
<organism evidence="6 7">
    <name type="scientific">Gonium pectorale</name>
    <name type="common">Green alga</name>
    <dbReference type="NCBI Taxonomy" id="33097"/>
    <lineage>
        <taxon>Eukaryota</taxon>
        <taxon>Viridiplantae</taxon>
        <taxon>Chlorophyta</taxon>
        <taxon>core chlorophytes</taxon>
        <taxon>Chlorophyceae</taxon>
        <taxon>CS clade</taxon>
        <taxon>Chlamydomonadales</taxon>
        <taxon>Volvocaceae</taxon>
        <taxon>Gonium</taxon>
    </lineage>
</organism>
<dbReference type="InterPro" id="IPR026896">
    <property type="entry name" value="CSTF_C"/>
</dbReference>
<dbReference type="InterPro" id="IPR038192">
    <property type="entry name" value="CSTF_C_sf"/>
</dbReference>
<evidence type="ECO:0000256" key="4">
    <source>
        <dbReference type="SAM" id="MobiDB-lite"/>
    </source>
</evidence>
<feature type="compositionally biased region" description="Low complexity" evidence="4">
    <location>
        <begin position="196"/>
        <end position="217"/>
    </location>
</feature>
<keyword evidence="2" id="KW-0539">Nucleus</keyword>
<feature type="compositionally biased region" description="Pro residues" evidence="4">
    <location>
        <begin position="218"/>
        <end position="234"/>
    </location>
</feature>
<evidence type="ECO:0000256" key="2">
    <source>
        <dbReference type="ARBA" id="ARBA00023242"/>
    </source>
</evidence>
<evidence type="ECO:0000256" key="3">
    <source>
        <dbReference type="PROSITE-ProRule" id="PRU00176"/>
    </source>
</evidence>
<dbReference type="GO" id="GO:0003729">
    <property type="term" value="F:mRNA binding"/>
    <property type="evidence" value="ECO:0007669"/>
    <property type="project" value="TreeGrafter"/>
</dbReference>
<comment type="caution">
    <text evidence="6">The sequence shown here is derived from an EMBL/GenBank/DDBJ whole genome shotgun (WGS) entry which is preliminary data.</text>
</comment>
<proteinExistence type="predicted"/>
<dbReference type="Gene3D" id="1.10.20.70">
    <property type="entry name" value="Transcription termination and cleavage factor, C-terminal domain"/>
    <property type="match status" value="1"/>
</dbReference>